<dbReference type="AlphaFoldDB" id="B0G6N4"/>
<organism evidence="1 2">
    <name type="scientific">Dorea formicigenerans ATCC 27755</name>
    <dbReference type="NCBI Taxonomy" id="411461"/>
    <lineage>
        <taxon>Bacteria</taxon>
        <taxon>Bacillati</taxon>
        <taxon>Bacillota</taxon>
        <taxon>Clostridia</taxon>
        <taxon>Lachnospirales</taxon>
        <taxon>Lachnospiraceae</taxon>
        <taxon>Dorea</taxon>
    </lineage>
</organism>
<evidence type="ECO:0000313" key="2">
    <source>
        <dbReference type="Proteomes" id="UP000005359"/>
    </source>
</evidence>
<accession>B0G6N4</accession>
<dbReference type="EMBL" id="AAXA02000014">
    <property type="protein sequence ID" value="EDR46795.1"/>
    <property type="molecule type" value="Genomic_DNA"/>
</dbReference>
<name>B0G6N4_9FIRM</name>
<sequence length="52" mass="6101">MSWPKGQLVFMYGGNKKETSTPFELELCGNKPISYIYTNRKRRISQDINCKE</sequence>
<comment type="caution">
    <text evidence="1">The sequence shown here is derived from an EMBL/GenBank/DDBJ whole genome shotgun (WGS) entry which is preliminary data.</text>
</comment>
<proteinExistence type="predicted"/>
<reference evidence="1 2" key="2">
    <citation type="submission" date="2007-10" db="EMBL/GenBank/DDBJ databases">
        <authorList>
            <person name="Fulton L."/>
            <person name="Clifton S."/>
            <person name="Fulton B."/>
            <person name="Xu J."/>
            <person name="Minx P."/>
            <person name="Pepin K.H."/>
            <person name="Johnson M."/>
            <person name="Thiruvilangam P."/>
            <person name="Bhonagiri V."/>
            <person name="Nash W.E."/>
            <person name="Wang C."/>
            <person name="Mardis E.R."/>
            <person name="Wilson R.K."/>
        </authorList>
    </citation>
    <scope>NUCLEOTIDE SEQUENCE [LARGE SCALE GENOMIC DNA]</scope>
    <source>
        <strain evidence="1 2">ATCC 27755</strain>
    </source>
</reference>
<reference evidence="1 2" key="1">
    <citation type="submission" date="2007-10" db="EMBL/GenBank/DDBJ databases">
        <title>Draft genome sequence of Dorea formicigenerans(ATCC 27755).</title>
        <authorList>
            <person name="Sudarsanam P."/>
            <person name="Ley R."/>
            <person name="Guruge J."/>
            <person name="Turnbaugh P.J."/>
            <person name="Mahowald M."/>
            <person name="Liep D."/>
            <person name="Gordon J."/>
        </authorList>
    </citation>
    <scope>NUCLEOTIDE SEQUENCE [LARGE SCALE GENOMIC DNA]</scope>
    <source>
        <strain evidence="1 2">ATCC 27755</strain>
    </source>
</reference>
<dbReference type="PaxDb" id="411461-DORFOR_02018"/>
<evidence type="ECO:0000313" key="1">
    <source>
        <dbReference type="EMBL" id="EDR46795.1"/>
    </source>
</evidence>
<gene>
    <name evidence="1" type="ORF">DORFOR_02018</name>
</gene>
<protein>
    <submittedName>
        <fullName evidence="1">Uncharacterized protein</fullName>
    </submittedName>
</protein>
<dbReference type="Proteomes" id="UP000005359">
    <property type="component" value="Unassembled WGS sequence"/>
</dbReference>
<dbReference type="STRING" id="411461.DORFOR_02018"/>